<comment type="caution">
    <text evidence="1">The sequence shown here is derived from an EMBL/GenBank/DDBJ whole genome shotgun (WGS) entry which is preliminary data.</text>
</comment>
<name>A0A843WKC2_COLES</name>
<keyword evidence="2" id="KW-1185">Reference proteome</keyword>
<organism evidence="1 2">
    <name type="scientific">Colocasia esculenta</name>
    <name type="common">Wild taro</name>
    <name type="synonym">Arum esculentum</name>
    <dbReference type="NCBI Taxonomy" id="4460"/>
    <lineage>
        <taxon>Eukaryota</taxon>
        <taxon>Viridiplantae</taxon>
        <taxon>Streptophyta</taxon>
        <taxon>Embryophyta</taxon>
        <taxon>Tracheophyta</taxon>
        <taxon>Spermatophyta</taxon>
        <taxon>Magnoliopsida</taxon>
        <taxon>Liliopsida</taxon>
        <taxon>Araceae</taxon>
        <taxon>Aroideae</taxon>
        <taxon>Colocasieae</taxon>
        <taxon>Colocasia</taxon>
    </lineage>
</organism>
<evidence type="ECO:0000313" key="1">
    <source>
        <dbReference type="EMBL" id="MQM08117.1"/>
    </source>
</evidence>
<dbReference type="Proteomes" id="UP000652761">
    <property type="component" value="Unassembled WGS sequence"/>
</dbReference>
<gene>
    <name evidence="1" type="ORF">Taro_040971</name>
</gene>
<protein>
    <submittedName>
        <fullName evidence="1">Uncharacterized protein</fullName>
    </submittedName>
</protein>
<sequence>MTFLSVICCPNLHGGYSLAVPSFRGRRWSGLVRTRASSGFRFGVQLPCKFRVRTAVCCSCFCIACVASVVARRVRAVVVWLMVESLAVVFLYEGRLQASPGAVLLVIFGAFECVCVAKAERACVWRGLHRCRSVWVLSVKVWCAWLCVWLLRWPACLVSRFQVSRLRWWDCVSPWPGCSCCSGR</sequence>
<proteinExistence type="predicted"/>
<accession>A0A843WKC2</accession>
<dbReference type="EMBL" id="NMUH01004034">
    <property type="protein sequence ID" value="MQM08117.1"/>
    <property type="molecule type" value="Genomic_DNA"/>
</dbReference>
<evidence type="ECO:0000313" key="2">
    <source>
        <dbReference type="Proteomes" id="UP000652761"/>
    </source>
</evidence>
<reference evidence="1" key="1">
    <citation type="submission" date="2017-07" db="EMBL/GenBank/DDBJ databases">
        <title>Taro Niue Genome Assembly and Annotation.</title>
        <authorList>
            <person name="Atibalentja N."/>
            <person name="Keating K."/>
            <person name="Fields C.J."/>
        </authorList>
    </citation>
    <scope>NUCLEOTIDE SEQUENCE</scope>
    <source>
        <strain evidence="1">Niue_2</strain>
        <tissue evidence="1">Leaf</tissue>
    </source>
</reference>
<dbReference type="AlphaFoldDB" id="A0A843WKC2"/>